<organism evidence="1 2">
    <name type="scientific">Phytophthora cactorum</name>
    <dbReference type="NCBI Taxonomy" id="29920"/>
    <lineage>
        <taxon>Eukaryota</taxon>
        <taxon>Sar</taxon>
        <taxon>Stramenopiles</taxon>
        <taxon>Oomycota</taxon>
        <taxon>Peronosporomycetes</taxon>
        <taxon>Peronosporales</taxon>
        <taxon>Peronosporaceae</taxon>
        <taxon>Phytophthora</taxon>
    </lineage>
</organism>
<reference evidence="1" key="1">
    <citation type="submission" date="2021-01" db="EMBL/GenBank/DDBJ databases">
        <title>Phytophthora aleatoria, a newly-described species from Pinus radiata is distinct from Phytophthora cactorum isolates based on comparative genomics.</title>
        <authorList>
            <person name="Mcdougal R."/>
            <person name="Panda P."/>
            <person name="Williams N."/>
            <person name="Studholme D.J."/>
        </authorList>
    </citation>
    <scope>NUCLEOTIDE SEQUENCE</scope>
    <source>
        <strain evidence="1">NZFS 3830</strain>
    </source>
</reference>
<dbReference type="PANTHER" id="PTHR31569:SF4">
    <property type="entry name" value="SWIM-TYPE DOMAIN-CONTAINING PROTEIN"/>
    <property type="match status" value="1"/>
</dbReference>
<dbReference type="Proteomes" id="UP000688947">
    <property type="component" value="Unassembled WGS sequence"/>
</dbReference>
<dbReference type="InterPro" id="IPR052579">
    <property type="entry name" value="Zinc_finger_SWIM"/>
</dbReference>
<evidence type="ECO:0000313" key="1">
    <source>
        <dbReference type="EMBL" id="KAG6958515.1"/>
    </source>
</evidence>
<name>A0A8T1UA71_9STRA</name>
<evidence type="ECO:0008006" key="3">
    <source>
        <dbReference type="Google" id="ProtNLM"/>
    </source>
</evidence>
<dbReference type="EMBL" id="JAENGZ010000482">
    <property type="protein sequence ID" value="KAG6958515.1"/>
    <property type="molecule type" value="Genomic_DNA"/>
</dbReference>
<comment type="caution">
    <text evidence="1">The sequence shown here is derived from an EMBL/GenBank/DDBJ whole genome shotgun (WGS) entry which is preliminary data.</text>
</comment>
<accession>A0A8T1UA71</accession>
<feature type="non-terminal residue" evidence="1">
    <location>
        <position position="1"/>
    </location>
</feature>
<dbReference type="OrthoDB" id="124012at2759"/>
<protein>
    <recommendedName>
        <fullName evidence="3">FAR1 domain-containing protein</fullName>
    </recommendedName>
</protein>
<proteinExistence type="predicted"/>
<sequence length="176" mass="19848">STLIPGSFDKYYRKLVCTHSWTRQSRSKGKRRGCFENSTGCEAHMSVAVAWCATRGFHVKITHQNTTHNHTLGSGSYGNHPSARCVQDENGIAFVDELQAAGLKKNPILQFLRKKTGTRFELVYLSLLLISNIFYVGNRITLRDIHNLVAKLKEARHGPTSVKKNWNAGLREFCTL</sequence>
<dbReference type="AlphaFoldDB" id="A0A8T1UA71"/>
<dbReference type="VEuPathDB" id="FungiDB:PC110_g16463"/>
<dbReference type="PANTHER" id="PTHR31569">
    <property type="entry name" value="SWIM-TYPE DOMAIN-CONTAINING PROTEIN"/>
    <property type="match status" value="1"/>
</dbReference>
<evidence type="ECO:0000313" key="2">
    <source>
        <dbReference type="Proteomes" id="UP000688947"/>
    </source>
</evidence>
<gene>
    <name evidence="1" type="ORF">JG687_00009339</name>
</gene>